<accession>Q89CY5</accession>
<dbReference type="EnsemblBacteria" id="BAC52925">
    <property type="protein sequence ID" value="BAC52925"/>
    <property type="gene ID" value="BAC52925"/>
</dbReference>
<protein>
    <submittedName>
        <fullName evidence="1">Bll7660 protein</fullName>
    </submittedName>
</protein>
<dbReference type="HOGENOM" id="CLU_1812080_0_0_5"/>
<dbReference type="Proteomes" id="UP000002526">
    <property type="component" value="Chromosome"/>
</dbReference>
<name>Q89CY5_BRADU</name>
<organism evidence="1 2">
    <name type="scientific">Bradyrhizobium diazoefficiens (strain JCM 10833 / BCRC 13528 / IAM 13628 / NBRC 14792 / USDA 110)</name>
    <dbReference type="NCBI Taxonomy" id="224911"/>
    <lineage>
        <taxon>Bacteria</taxon>
        <taxon>Pseudomonadati</taxon>
        <taxon>Pseudomonadota</taxon>
        <taxon>Alphaproteobacteria</taxon>
        <taxon>Hyphomicrobiales</taxon>
        <taxon>Nitrobacteraceae</taxon>
        <taxon>Bradyrhizobium</taxon>
    </lineage>
</organism>
<proteinExistence type="predicted"/>
<evidence type="ECO:0000313" key="1">
    <source>
        <dbReference type="EMBL" id="BAC52925.1"/>
    </source>
</evidence>
<dbReference type="EMBL" id="BA000040">
    <property type="protein sequence ID" value="BAC52925.1"/>
    <property type="molecule type" value="Genomic_DNA"/>
</dbReference>
<keyword evidence="2" id="KW-1185">Reference proteome</keyword>
<dbReference type="KEGG" id="bja:bll7660"/>
<gene>
    <name evidence="1" type="ordered locus">bll7660</name>
</gene>
<dbReference type="InParanoid" id="Q89CY5"/>
<reference evidence="2" key="1">
    <citation type="journal article" date="2002" name="DNA Res.">
        <title>Complete genomic sequence of nitrogen-fixing symbiotic bacterium Bradyrhizobium japonicum USDA110.</title>
        <authorList>
            <person name="Kaneko T."/>
            <person name="Nakamura Y."/>
            <person name="Sato S."/>
            <person name="Minamisawa K."/>
            <person name="Uchiumi T."/>
            <person name="Sasamoto S."/>
            <person name="Watanabe A."/>
            <person name="Idesawa K."/>
            <person name="Iriguchi M."/>
            <person name="Kawashima K."/>
            <person name="Kohara M."/>
            <person name="Matsumoto M."/>
            <person name="Shimpo S."/>
            <person name="Tsuruoka H."/>
            <person name="Wada T."/>
            <person name="Yamada M."/>
            <person name="Tabata S."/>
        </authorList>
    </citation>
    <scope>NUCLEOTIDE SEQUENCE [LARGE SCALE GENOMIC DNA]</scope>
    <source>
        <strain evidence="2">JCM 10833 / BCRC 13528 / IAM 13628 / NBRC 14792 / USDA 110</strain>
    </source>
</reference>
<evidence type="ECO:0000313" key="2">
    <source>
        <dbReference type="Proteomes" id="UP000002526"/>
    </source>
</evidence>
<dbReference type="AlphaFoldDB" id="Q89CY5"/>
<sequence length="142" mass="15939">MRRPRPMAKFCRILDTTIIVPPNLRLQGAAAAFRCLAGTLDLGRACRQSVAAEVIRSIVQPGTEPGIPESRLRGRRSPRVSDPVFDIAGWKRFGFHETELHQPGHDLMVEHRRADPGFAEQLPQKFALQLGQFHARTPLIQN</sequence>